<sequence>MPCRYRSRHDTASPFSTTLQVCAMQQIDPYKRQAPRRAAYGRLCLPLLSDTVTEAAYMLRAPSGPEYSRLIPVMYRTLSRRACTRRIAQPPALTRPPCATDPDRRCRPPDMGCWAYLCAAPHADRSIHAMHHAAAAPQAVATSLPGAGVAKGVQLHTLIEGGRDVFELISDSEPEPDSEVEVGTAPIRPSSRASNTDDFNLSGQSGTDDFRDGASDVDDHGGNVNPIVEHGMDRFQFILNGHHFQDDSDKDDPRPSDTLWEDDITSSVRTGRFTITQKIKVQRLECLSEIPSIWPIPRISTAFVIDLDNDKHNIINPDTHGSRSYHPKCGQRCLEVSPGSPWSASPLHINPELLARVAAVSRFELDPSSRTAGLAAEAETRRNEGTTPEQHAAMQVVHIAYRKRCTGGPILKAKPQGFSRGHMYFVACSGWNPKFKDDHRTHQIPDHVDENLLARFLAGMTIADGDEKDTKPCSKFVHPRTGFRQHFCPHSHIKDGQQVRGKIVQLTCTARRAIYVPVDTSIRKALIVHNDTGHNHPMPTLIKASFSTKETYKNLLQAVGVVGATVSKVDNLHRPRSYWVGNQSPLSRRHCTPSERNVPFYDKSKLSSFPMDWMRRVREIELFSSSIYARGTSTQGRSTYI</sequence>
<feature type="region of interest" description="Disordered" evidence="1">
    <location>
        <begin position="169"/>
        <end position="223"/>
    </location>
</feature>
<feature type="compositionally biased region" description="Polar residues" evidence="1">
    <location>
        <begin position="191"/>
        <end position="207"/>
    </location>
</feature>
<feature type="compositionally biased region" description="Basic and acidic residues" evidence="1">
    <location>
        <begin position="208"/>
        <end position="221"/>
    </location>
</feature>
<evidence type="ECO:0000313" key="3">
    <source>
        <dbReference type="Proteomes" id="UP001218188"/>
    </source>
</evidence>
<keyword evidence="3" id="KW-1185">Reference proteome</keyword>
<feature type="compositionally biased region" description="Acidic residues" evidence="1">
    <location>
        <begin position="170"/>
        <end position="180"/>
    </location>
</feature>
<dbReference type="Proteomes" id="UP001218188">
    <property type="component" value="Unassembled WGS sequence"/>
</dbReference>
<proteinExistence type="predicted"/>
<comment type="caution">
    <text evidence="2">The sequence shown here is derived from an EMBL/GenBank/DDBJ whole genome shotgun (WGS) entry which is preliminary data.</text>
</comment>
<evidence type="ECO:0000313" key="2">
    <source>
        <dbReference type="EMBL" id="KAJ7026355.1"/>
    </source>
</evidence>
<organism evidence="2 3">
    <name type="scientific">Mycena alexandri</name>
    <dbReference type="NCBI Taxonomy" id="1745969"/>
    <lineage>
        <taxon>Eukaryota</taxon>
        <taxon>Fungi</taxon>
        <taxon>Dikarya</taxon>
        <taxon>Basidiomycota</taxon>
        <taxon>Agaricomycotina</taxon>
        <taxon>Agaricomycetes</taxon>
        <taxon>Agaricomycetidae</taxon>
        <taxon>Agaricales</taxon>
        <taxon>Marasmiineae</taxon>
        <taxon>Mycenaceae</taxon>
        <taxon>Mycena</taxon>
    </lineage>
</organism>
<evidence type="ECO:0000256" key="1">
    <source>
        <dbReference type="SAM" id="MobiDB-lite"/>
    </source>
</evidence>
<protein>
    <submittedName>
        <fullName evidence="2">Uncharacterized protein</fullName>
    </submittedName>
</protein>
<name>A0AAD6SF29_9AGAR</name>
<reference evidence="2" key="1">
    <citation type="submission" date="2023-03" db="EMBL/GenBank/DDBJ databases">
        <title>Massive genome expansion in bonnet fungi (Mycena s.s.) driven by repeated elements and novel gene families across ecological guilds.</title>
        <authorList>
            <consortium name="Lawrence Berkeley National Laboratory"/>
            <person name="Harder C.B."/>
            <person name="Miyauchi S."/>
            <person name="Viragh M."/>
            <person name="Kuo A."/>
            <person name="Thoen E."/>
            <person name="Andreopoulos B."/>
            <person name="Lu D."/>
            <person name="Skrede I."/>
            <person name="Drula E."/>
            <person name="Henrissat B."/>
            <person name="Morin E."/>
            <person name="Kohler A."/>
            <person name="Barry K."/>
            <person name="LaButti K."/>
            <person name="Morin E."/>
            <person name="Salamov A."/>
            <person name="Lipzen A."/>
            <person name="Mereny Z."/>
            <person name="Hegedus B."/>
            <person name="Baldrian P."/>
            <person name="Stursova M."/>
            <person name="Weitz H."/>
            <person name="Taylor A."/>
            <person name="Grigoriev I.V."/>
            <person name="Nagy L.G."/>
            <person name="Martin F."/>
            <person name="Kauserud H."/>
        </authorList>
    </citation>
    <scope>NUCLEOTIDE SEQUENCE</scope>
    <source>
        <strain evidence="2">CBHHK200</strain>
    </source>
</reference>
<dbReference type="AlphaFoldDB" id="A0AAD6SF29"/>
<accession>A0AAD6SF29</accession>
<dbReference type="EMBL" id="JARJCM010000139">
    <property type="protein sequence ID" value="KAJ7026355.1"/>
    <property type="molecule type" value="Genomic_DNA"/>
</dbReference>
<gene>
    <name evidence="2" type="ORF">C8F04DRAFT_1400047</name>
</gene>